<evidence type="ECO:0000313" key="1">
    <source>
        <dbReference type="EMBL" id="CAG6687789.1"/>
    </source>
</evidence>
<dbReference type="EMBL" id="HBUF01283318">
    <property type="protein sequence ID" value="CAG6687789.1"/>
    <property type="molecule type" value="Transcribed_RNA"/>
</dbReference>
<reference evidence="1" key="1">
    <citation type="submission" date="2021-05" db="EMBL/GenBank/DDBJ databases">
        <authorList>
            <person name="Alioto T."/>
            <person name="Alioto T."/>
            <person name="Gomez Garrido J."/>
        </authorList>
    </citation>
    <scope>NUCLEOTIDE SEQUENCE</scope>
</reference>
<name>A0A8D8TGZ1_9HEMI</name>
<proteinExistence type="predicted"/>
<organism evidence="1">
    <name type="scientific">Cacopsylla melanoneura</name>
    <dbReference type="NCBI Taxonomy" id="428564"/>
    <lineage>
        <taxon>Eukaryota</taxon>
        <taxon>Metazoa</taxon>
        <taxon>Ecdysozoa</taxon>
        <taxon>Arthropoda</taxon>
        <taxon>Hexapoda</taxon>
        <taxon>Insecta</taxon>
        <taxon>Pterygota</taxon>
        <taxon>Neoptera</taxon>
        <taxon>Paraneoptera</taxon>
        <taxon>Hemiptera</taxon>
        <taxon>Sternorrhyncha</taxon>
        <taxon>Psylloidea</taxon>
        <taxon>Psyllidae</taxon>
        <taxon>Psyllinae</taxon>
        <taxon>Cacopsylla</taxon>
    </lineage>
</organism>
<dbReference type="AlphaFoldDB" id="A0A8D8TGZ1"/>
<protein>
    <submittedName>
        <fullName evidence="1">Uncharacterized protein</fullName>
    </submittedName>
</protein>
<accession>A0A8D8TGZ1</accession>
<sequence length="109" mass="12444">MLMYARTSLWTVSIMLQDTNCTNTTLHLYPRSHTANIQKTAFSKPNMQIANITRRNTHNYRDTSETATCSAGESSANCIVLIGVLNTDSKPESNRYYSRLDDDRLRPIR</sequence>